<dbReference type="Proteomes" id="UP000002534">
    <property type="component" value="Chromosome"/>
</dbReference>
<evidence type="ECO:0000313" key="3">
    <source>
        <dbReference type="Proteomes" id="UP000002534"/>
    </source>
</evidence>
<dbReference type="RefSeq" id="WP_011342579.1">
    <property type="nucleotide sequence ID" value="NC_007498.2"/>
</dbReference>
<dbReference type="HOGENOM" id="CLU_165492_0_0_7"/>
<proteinExistence type="predicted"/>
<dbReference type="InterPro" id="IPR013096">
    <property type="entry name" value="Cupin_2"/>
</dbReference>
<dbReference type="PANTHER" id="PTHR37694:SF1">
    <property type="entry name" value="SLR8022 PROTEIN"/>
    <property type="match status" value="1"/>
</dbReference>
<dbReference type="PANTHER" id="PTHR37694">
    <property type="entry name" value="SLR8022 PROTEIN"/>
    <property type="match status" value="1"/>
</dbReference>
<keyword evidence="3" id="KW-1185">Reference proteome</keyword>
<reference evidence="2 3" key="2">
    <citation type="journal article" date="2012" name="BMC Genomics">
        <title>The genome of Pelobacter carbinolicus reveals surprising metabolic capabilities and physiological features.</title>
        <authorList>
            <person name="Aklujkar M."/>
            <person name="Haveman S.A."/>
            <person name="Didonato R.Jr."/>
            <person name="Chertkov O."/>
            <person name="Han C.S."/>
            <person name="Land M.L."/>
            <person name="Brown P."/>
            <person name="Lovley D.R."/>
        </authorList>
    </citation>
    <scope>NUCLEOTIDE SEQUENCE [LARGE SCALE GENOMIC DNA]</scope>
    <source>
        <strain evidence="3">DSM 2380 / NBRC 103641 / GraBd1</strain>
    </source>
</reference>
<reference evidence="3" key="1">
    <citation type="submission" date="2005-10" db="EMBL/GenBank/DDBJ databases">
        <title>Complete sequence of Pelobacter carbinolicus DSM 2380.</title>
        <authorList>
            <person name="Copeland A."/>
            <person name="Lucas S."/>
            <person name="Lapidus A."/>
            <person name="Barry K."/>
            <person name="Detter J.C."/>
            <person name="Glavina T."/>
            <person name="Hammon N."/>
            <person name="Israni S."/>
            <person name="Pitluck S."/>
            <person name="Chertkov O."/>
            <person name="Schmutz J."/>
            <person name="Larimer F."/>
            <person name="Land M."/>
            <person name="Kyrpides N."/>
            <person name="Ivanova N."/>
            <person name="Richardson P."/>
        </authorList>
    </citation>
    <scope>NUCLEOTIDE SEQUENCE [LARGE SCALE GENOMIC DNA]</scope>
    <source>
        <strain evidence="3">DSM 2380 / NBRC 103641 / GraBd1</strain>
    </source>
</reference>
<dbReference type="eggNOG" id="COG0662">
    <property type="taxonomic scope" value="Bacteria"/>
</dbReference>
<dbReference type="AlphaFoldDB" id="Q3A0S3"/>
<dbReference type="InterPro" id="IPR014710">
    <property type="entry name" value="RmlC-like_jellyroll"/>
</dbReference>
<accession>Q3A0S3</accession>
<dbReference type="SUPFAM" id="SSF51182">
    <property type="entry name" value="RmlC-like cupins"/>
    <property type="match status" value="1"/>
</dbReference>
<name>Q3A0S3_SYNC1</name>
<dbReference type="Gene3D" id="2.60.120.10">
    <property type="entry name" value="Jelly Rolls"/>
    <property type="match status" value="1"/>
</dbReference>
<feature type="domain" description="Cupin type-2" evidence="1">
    <location>
        <begin position="32"/>
        <end position="98"/>
    </location>
</feature>
<protein>
    <submittedName>
        <fullName evidence="2">Cupin superfamily barrel domain protein</fullName>
    </submittedName>
</protein>
<gene>
    <name evidence="2" type="ordered locus">Pcar_2799</name>
</gene>
<dbReference type="STRING" id="338963.Pcar_2799"/>
<dbReference type="InterPro" id="IPR011051">
    <property type="entry name" value="RmlC_Cupin_sf"/>
</dbReference>
<sequence length="104" mass="11209">MNIMSLDAAPQVPVPFDARVMHSDGPVEVIHILLQPGEGVPPHDNPFDVLFYVLEGCGELTIEDQVRSVAADNLIAIPTGTQRGWKNTGSDPVRLLVIKLLGAN</sequence>
<dbReference type="KEGG" id="pca:Pcar_2799"/>
<evidence type="ECO:0000259" key="1">
    <source>
        <dbReference type="Pfam" id="PF07883"/>
    </source>
</evidence>
<dbReference type="OrthoDB" id="9797047at2"/>
<evidence type="ECO:0000313" key="2">
    <source>
        <dbReference type="EMBL" id="ABA90034.1"/>
    </source>
</evidence>
<organism evidence="2 3">
    <name type="scientific">Syntrophotalea carbinolica (strain DSM 2380 / NBRC 103641 / GraBd1)</name>
    <name type="common">Pelobacter carbinolicus</name>
    <dbReference type="NCBI Taxonomy" id="338963"/>
    <lineage>
        <taxon>Bacteria</taxon>
        <taxon>Pseudomonadati</taxon>
        <taxon>Thermodesulfobacteriota</taxon>
        <taxon>Desulfuromonadia</taxon>
        <taxon>Desulfuromonadales</taxon>
        <taxon>Syntrophotaleaceae</taxon>
        <taxon>Syntrophotalea</taxon>
    </lineage>
</organism>
<dbReference type="EMBL" id="CP000142">
    <property type="protein sequence ID" value="ABA90034.1"/>
    <property type="molecule type" value="Genomic_DNA"/>
</dbReference>
<dbReference type="Pfam" id="PF07883">
    <property type="entry name" value="Cupin_2"/>
    <property type="match status" value="1"/>
</dbReference>